<evidence type="ECO:0000256" key="6">
    <source>
        <dbReference type="SAM" id="Phobius"/>
    </source>
</evidence>
<evidence type="ECO:0000256" key="4">
    <source>
        <dbReference type="ARBA" id="ARBA00022989"/>
    </source>
</evidence>
<gene>
    <name evidence="8" type="ORF">COW81_03350</name>
</gene>
<dbReference type="GO" id="GO:0005886">
    <property type="term" value="C:plasma membrane"/>
    <property type="evidence" value="ECO:0007669"/>
    <property type="project" value="TreeGrafter"/>
</dbReference>
<dbReference type="PANTHER" id="PTHR38459">
    <property type="entry name" value="PROPHAGE BACTOPRENOL-LINKED GLUCOSE TRANSLOCASE HOMOLOG"/>
    <property type="match status" value="1"/>
</dbReference>
<organism evidence="8 9">
    <name type="scientific">Candidatus Campbellbacteria bacterium CG22_combo_CG10-13_8_21_14_all_36_13</name>
    <dbReference type="NCBI Taxonomy" id="1974529"/>
    <lineage>
        <taxon>Bacteria</taxon>
        <taxon>Candidatus Campbelliibacteriota</taxon>
    </lineage>
</organism>
<evidence type="ECO:0000256" key="3">
    <source>
        <dbReference type="ARBA" id="ARBA00022692"/>
    </source>
</evidence>
<comment type="caution">
    <text evidence="8">The sequence shown here is derived from an EMBL/GenBank/DDBJ whole genome shotgun (WGS) entry which is preliminary data.</text>
</comment>
<dbReference type="PANTHER" id="PTHR38459:SF1">
    <property type="entry name" value="PROPHAGE BACTOPRENOL-LINKED GLUCOSE TRANSLOCASE HOMOLOG"/>
    <property type="match status" value="1"/>
</dbReference>
<comment type="subcellular location">
    <subcellularLocation>
        <location evidence="1">Membrane</location>
        <topology evidence="1">Multi-pass membrane protein</topology>
    </subcellularLocation>
</comment>
<feature type="transmembrane region" description="Helical" evidence="6">
    <location>
        <begin position="57"/>
        <end position="77"/>
    </location>
</feature>
<feature type="transmembrane region" description="Helical" evidence="6">
    <location>
        <begin position="98"/>
        <end position="120"/>
    </location>
</feature>
<dbReference type="GO" id="GO:0000271">
    <property type="term" value="P:polysaccharide biosynthetic process"/>
    <property type="evidence" value="ECO:0007669"/>
    <property type="project" value="InterPro"/>
</dbReference>
<dbReference type="InterPro" id="IPR007267">
    <property type="entry name" value="GtrA_DPMS_TM"/>
</dbReference>
<dbReference type="Pfam" id="PF04138">
    <property type="entry name" value="GtrA_DPMS_TM"/>
    <property type="match status" value="1"/>
</dbReference>
<keyword evidence="3 6" id="KW-0812">Transmembrane</keyword>
<name>A0A2H0DXH3_9BACT</name>
<sequence length="154" mass="17767">MPVVKDKINRAVHIIRSQSYHLDRGRVFLLIRYLFAGGLSFTTNVGLLYIFETYFNWWYIASSTLAFVIAVVVSFLAQKYITFQDKSKDEISIQILQYVIIAFVNIIANGVMVFVMVEYIHLTPVIAQVISAGFIAVWSLLVYRFIIFNQKIEV</sequence>
<evidence type="ECO:0000256" key="5">
    <source>
        <dbReference type="ARBA" id="ARBA00023136"/>
    </source>
</evidence>
<feature type="domain" description="GtrA/DPMS transmembrane" evidence="7">
    <location>
        <begin position="32"/>
        <end position="148"/>
    </location>
</feature>
<dbReference type="AlphaFoldDB" id="A0A2H0DXH3"/>
<evidence type="ECO:0000256" key="1">
    <source>
        <dbReference type="ARBA" id="ARBA00004141"/>
    </source>
</evidence>
<keyword evidence="4 6" id="KW-1133">Transmembrane helix</keyword>
<reference evidence="8 9" key="1">
    <citation type="submission" date="2017-09" db="EMBL/GenBank/DDBJ databases">
        <title>Depth-based differentiation of microbial function through sediment-hosted aquifers and enrichment of novel symbionts in the deep terrestrial subsurface.</title>
        <authorList>
            <person name="Probst A.J."/>
            <person name="Ladd B."/>
            <person name="Jarett J.K."/>
            <person name="Geller-Mcgrath D.E."/>
            <person name="Sieber C.M."/>
            <person name="Emerson J.B."/>
            <person name="Anantharaman K."/>
            <person name="Thomas B.C."/>
            <person name="Malmstrom R."/>
            <person name="Stieglmeier M."/>
            <person name="Klingl A."/>
            <person name="Woyke T."/>
            <person name="Ryan C.M."/>
            <person name="Banfield J.F."/>
        </authorList>
    </citation>
    <scope>NUCLEOTIDE SEQUENCE [LARGE SCALE GENOMIC DNA]</scope>
    <source>
        <strain evidence="8">CG22_combo_CG10-13_8_21_14_all_36_13</strain>
    </source>
</reference>
<protein>
    <recommendedName>
        <fullName evidence="7">GtrA/DPMS transmembrane domain-containing protein</fullName>
    </recommendedName>
</protein>
<evidence type="ECO:0000313" key="8">
    <source>
        <dbReference type="EMBL" id="PIP86872.1"/>
    </source>
</evidence>
<dbReference type="Proteomes" id="UP000231143">
    <property type="component" value="Unassembled WGS sequence"/>
</dbReference>
<dbReference type="InterPro" id="IPR051401">
    <property type="entry name" value="GtrA_CellWall_Glycosyl"/>
</dbReference>
<feature type="transmembrane region" description="Helical" evidence="6">
    <location>
        <begin position="27"/>
        <end position="51"/>
    </location>
</feature>
<accession>A0A2H0DXH3</accession>
<evidence type="ECO:0000259" key="7">
    <source>
        <dbReference type="Pfam" id="PF04138"/>
    </source>
</evidence>
<evidence type="ECO:0000256" key="2">
    <source>
        <dbReference type="ARBA" id="ARBA00009399"/>
    </source>
</evidence>
<keyword evidence="5 6" id="KW-0472">Membrane</keyword>
<proteinExistence type="inferred from homology"/>
<evidence type="ECO:0000313" key="9">
    <source>
        <dbReference type="Proteomes" id="UP000231143"/>
    </source>
</evidence>
<dbReference type="EMBL" id="PCTT01000044">
    <property type="protein sequence ID" value="PIP86872.1"/>
    <property type="molecule type" value="Genomic_DNA"/>
</dbReference>
<comment type="similarity">
    <text evidence="2">Belongs to the GtrA family.</text>
</comment>
<feature type="transmembrane region" description="Helical" evidence="6">
    <location>
        <begin position="126"/>
        <end position="146"/>
    </location>
</feature>